<dbReference type="EMBL" id="FQXP01000006">
    <property type="protein sequence ID" value="SHH88991.1"/>
    <property type="molecule type" value="Genomic_DNA"/>
</dbReference>
<keyword evidence="3 6" id="KW-0812">Transmembrane</keyword>
<comment type="subcellular location">
    <subcellularLocation>
        <location evidence="1">Cell membrane</location>
        <topology evidence="1">Multi-pass membrane protein</topology>
    </subcellularLocation>
</comment>
<dbReference type="CDD" id="cd06580">
    <property type="entry name" value="TM_PBP1_transp_TpRbsC_like"/>
    <property type="match status" value="1"/>
</dbReference>
<dbReference type="InterPro" id="IPR001851">
    <property type="entry name" value="ABC_transp_permease"/>
</dbReference>
<organism evidence="7 8">
    <name type="scientific">Clostridium collagenovorans DSM 3089</name>
    <dbReference type="NCBI Taxonomy" id="1121306"/>
    <lineage>
        <taxon>Bacteria</taxon>
        <taxon>Bacillati</taxon>
        <taxon>Bacillota</taxon>
        <taxon>Clostridia</taxon>
        <taxon>Eubacteriales</taxon>
        <taxon>Clostridiaceae</taxon>
        <taxon>Clostridium</taxon>
    </lineage>
</organism>
<evidence type="ECO:0000313" key="7">
    <source>
        <dbReference type="EMBL" id="SHH88991.1"/>
    </source>
</evidence>
<gene>
    <name evidence="7" type="ORF">SAMN02745196_01755</name>
</gene>
<dbReference type="OrthoDB" id="45037at2"/>
<feature type="transmembrane region" description="Helical" evidence="6">
    <location>
        <begin position="316"/>
        <end position="334"/>
    </location>
</feature>
<keyword evidence="5 6" id="KW-0472">Membrane</keyword>
<dbReference type="GO" id="GO:0005886">
    <property type="term" value="C:plasma membrane"/>
    <property type="evidence" value="ECO:0007669"/>
    <property type="project" value="UniProtKB-SubCell"/>
</dbReference>
<dbReference type="GO" id="GO:0022857">
    <property type="term" value="F:transmembrane transporter activity"/>
    <property type="evidence" value="ECO:0007669"/>
    <property type="project" value="InterPro"/>
</dbReference>
<sequence length="351" mass="38099">MRNKNLGYEIIRTAVAIGIALLISFVIIFAVSKQPGDAIVTFLTGPFKSMRHFGNVIEMMIPLVFTGLAVSVMFQANEFNLGSEGTFYIGAVAATFIAINVVLPAGLHPAVAILFGGIIGAIVGAIPAVLKTVFGATELVSSLMLNYICLFFGTYLINNFMRDTAAGSMVSHEFQSTAILGKFLPPTRLHFGLILAVIAIVGCYYFLYRSKLGYELRMTGQNPRFAKYSGINTVKVIILSQVIGGFIAGAGGATEMLGMYSRFAWQQLPGYGWDAIIVAALARNNPILVPISAFFLSFLRVGADMMARGTDVQAEVISIIQGIMILLIAAERFLAYWKQRQIYKDATKGEK</sequence>
<keyword evidence="2" id="KW-1003">Cell membrane</keyword>
<evidence type="ECO:0000256" key="3">
    <source>
        <dbReference type="ARBA" id="ARBA00022692"/>
    </source>
</evidence>
<name>A0A1M5WN86_9CLOT</name>
<evidence type="ECO:0000256" key="1">
    <source>
        <dbReference type="ARBA" id="ARBA00004651"/>
    </source>
</evidence>
<proteinExistence type="predicted"/>
<feature type="transmembrane region" description="Helical" evidence="6">
    <location>
        <begin position="111"/>
        <end position="130"/>
    </location>
</feature>
<evidence type="ECO:0000256" key="4">
    <source>
        <dbReference type="ARBA" id="ARBA00022989"/>
    </source>
</evidence>
<feature type="transmembrane region" description="Helical" evidence="6">
    <location>
        <begin position="86"/>
        <end position="105"/>
    </location>
</feature>
<dbReference type="STRING" id="1121306.SAMN02745196_01755"/>
<accession>A0A1M5WN86</accession>
<evidence type="ECO:0000256" key="6">
    <source>
        <dbReference type="SAM" id="Phobius"/>
    </source>
</evidence>
<feature type="transmembrane region" description="Helical" evidence="6">
    <location>
        <begin position="52"/>
        <end position="74"/>
    </location>
</feature>
<reference evidence="7 8" key="1">
    <citation type="submission" date="2016-11" db="EMBL/GenBank/DDBJ databases">
        <authorList>
            <person name="Jaros S."/>
            <person name="Januszkiewicz K."/>
            <person name="Wedrychowicz H."/>
        </authorList>
    </citation>
    <scope>NUCLEOTIDE SEQUENCE [LARGE SCALE GENOMIC DNA]</scope>
    <source>
        <strain evidence="7 8">DSM 3089</strain>
    </source>
</reference>
<evidence type="ECO:0000256" key="5">
    <source>
        <dbReference type="ARBA" id="ARBA00023136"/>
    </source>
</evidence>
<keyword evidence="7" id="KW-0813">Transport</keyword>
<dbReference type="PANTHER" id="PTHR47089:SF1">
    <property type="entry name" value="GUANOSINE ABC TRANSPORTER PERMEASE PROTEIN NUPP"/>
    <property type="match status" value="1"/>
</dbReference>
<feature type="transmembrane region" description="Helical" evidence="6">
    <location>
        <begin position="12"/>
        <end position="32"/>
    </location>
</feature>
<protein>
    <submittedName>
        <fullName evidence="7">Simple sugar transport system permease protein</fullName>
    </submittedName>
</protein>
<dbReference type="Proteomes" id="UP000184526">
    <property type="component" value="Unassembled WGS sequence"/>
</dbReference>
<dbReference type="Pfam" id="PF02653">
    <property type="entry name" value="BPD_transp_2"/>
    <property type="match status" value="1"/>
</dbReference>
<dbReference type="AlphaFoldDB" id="A0A1M5WN86"/>
<feature type="transmembrane region" description="Helical" evidence="6">
    <location>
        <begin position="189"/>
        <end position="208"/>
    </location>
</feature>
<keyword evidence="8" id="KW-1185">Reference proteome</keyword>
<evidence type="ECO:0000256" key="2">
    <source>
        <dbReference type="ARBA" id="ARBA00022475"/>
    </source>
</evidence>
<feature type="transmembrane region" description="Helical" evidence="6">
    <location>
        <begin position="142"/>
        <end position="161"/>
    </location>
</feature>
<keyword evidence="7" id="KW-0762">Sugar transport</keyword>
<dbReference type="RefSeq" id="WP_072831651.1">
    <property type="nucleotide sequence ID" value="NZ_FQXP01000006.1"/>
</dbReference>
<evidence type="ECO:0000313" key="8">
    <source>
        <dbReference type="Proteomes" id="UP000184526"/>
    </source>
</evidence>
<keyword evidence="4 6" id="KW-1133">Transmembrane helix</keyword>
<dbReference type="PANTHER" id="PTHR47089">
    <property type="entry name" value="ABC TRANSPORTER, PERMEASE PROTEIN"/>
    <property type="match status" value="1"/>
</dbReference>